<dbReference type="InterPro" id="IPR003187">
    <property type="entry name" value="PLipase_A1"/>
</dbReference>
<feature type="binding site" description="in dimeric form" evidence="16">
    <location>
        <position position="214"/>
    </location>
    <ligand>
        <name>Ca(2+)</name>
        <dbReference type="ChEBI" id="CHEBI:29108"/>
        <label>1</label>
    </ligand>
</feature>
<evidence type="ECO:0000313" key="21">
    <source>
        <dbReference type="Proteomes" id="UP000515297"/>
    </source>
</evidence>
<keyword evidence="12 17" id="KW-0443">Lipid metabolism</keyword>
<keyword evidence="13" id="KW-0472">Membrane</keyword>
<evidence type="ECO:0000256" key="15">
    <source>
        <dbReference type="PIRSR" id="PIRSR603187-1"/>
    </source>
</evidence>
<dbReference type="GO" id="GO:0004623">
    <property type="term" value="F:phospholipase A2 activity"/>
    <property type="evidence" value="ECO:0007669"/>
    <property type="project" value="UniProtKB-EC"/>
</dbReference>
<proteinExistence type="inferred from homology"/>
<comment type="subunit">
    <text evidence="4 17">Homodimer; dimerization is reversible, and the dimeric form is the active one.</text>
</comment>
<evidence type="ECO:0000256" key="5">
    <source>
        <dbReference type="ARBA" id="ARBA00022452"/>
    </source>
</evidence>
<sequence>MAVPAAAQPRVLVESIAPGADASSVAVEVAVINAADGPGAALPAEVPAQVDATLIAAERQYRVILTCSPDGAARIEPGQFATASCSFALPGAVPAGADMQLSLGGAAPAYAFSLPAVRGEDGEGSRLALGLPLADSAVPSAQPESGNAFLGNLSVYQPIYAAYGPGTNSDARLQISFKYQLFGDAGAVGGDAPIVNGVHFGYTQRLFWDLGADSSPFRNIDFMPELFYLQPAVEVSNGLALGGQLGVRHESNGRDGAQSRSANTVYLQPVGTFDVGDYTVSVGPRLFFYVGDLEDNPDIRRYRGSTGLFLEVGQDDGLRLTTQSRFNFSSGKGAVEGELSYPLDRIVDTDLNLYVFGQGFVGYGENLLDYDRHTTRLRIGFAIVR</sequence>
<keyword evidence="7 16" id="KW-0479">Metal-binding</keyword>
<accession>A0A1Z1FH17</accession>
<gene>
    <name evidence="18" type="ORF">A9D14_17115</name>
    <name evidence="19" type="ORF">H4O24_16840</name>
</gene>
<dbReference type="Gene3D" id="2.40.230.10">
    <property type="entry name" value="Phospholipase A1"/>
    <property type="match status" value="1"/>
</dbReference>
<keyword evidence="11 17" id="KW-0442">Lipid degradation</keyword>
<comment type="cofactor">
    <cofactor evidence="17">
        <name>Ca(2+)</name>
        <dbReference type="ChEBI" id="CHEBI:29108"/>
    </cofactor>
    <text evidence="17">Binds 1 Ca(2+) ion per monomer. In the dimeric form the Ca(2+) is bound by different amino acids with binding of each Ca(2+) shared with ligands coming from each monomer. The Ca(2+) ion may have a role in catalysis.</text>
</comment>
<comment type="subcellular location">
    <subcellularLocation>
        <location evidence="17">Cell outer membrane</location>
        <topology evidence="17">Multi-pass membrane protein</topology>
    </subcellularLocation>
    <text evidence="17">One of the very few enzymes located there.</text>
</comment>
<dbReference type="STRING" id="450378.GCA_001661675_03441"/>
<comment type="function">
    <text evidence="17">Hydrolysis of phosphatidylcholine with phospholipase A2 (EC 3.1.1.4) and phospholipase A1 (EC 3.1.1.32) activities.</text>
</comment>
<keyword evidence="6" id="KW-0812">Transmembrane</keyword>
<keyword evidence="9 17" id="KW-0378">Hydrolase</keyword>
<dbReference type="GO" id="GO:0046872">
    <property type="term" value="F:metal ion binding"/>
    <property type="evidence" value="ECO:0007669"/>
    <property type="project" value="UniProtKB-KW"/>
</dbReference>
<evidence type="ECO:0000256" key="13">
    <source>
        <dbReference type="ARBA" id="ARBA00023136"/>
    </source>
</evidence>
<dbReference type="PRINTS" id="PR01486">
    <property type="entry name" value="PHPHLIPASEA1"/>
</dbReference>
<evidence type="ECO:0000256" key="2">
    <source>
        <dbReference type="ARBA" id="ARBA00001604"/>
    </source>
</evidence>
<feature type="binding site" description="in dimeric form" evidence="16">
    <location>
        <position position="259"/>
    </location>
    <ligand>
        <name>Ca(2+)</name>
        <dbReference type="ChEBI" id="CHEBI:29108"/>
        <label>1</label>
    </ligand>
</feature>
<keyword evidence="14 17" id="KW-0998">Cell outer membrane</keyword>
<dbReference type="EMBL" id="CP019603">
    <property type="protein sequence ID" value="ARU18023.1"/>
    <property type="molecule type" value="Genomic_DNA"/>
</dbReference>
<reference evidence="19 21" key="2">
    <citation type="submission" date="2020-08" db="EMBL/GenBank/DDBJ databases">
        <authorList>
            <person name="Liu G."/>
            <person name="Sun C."/>
        </authorList>
    </citation>
    <scope>NUCLEOTIDE SEQUENCE [LARGE SCALE GENOMIC DNA]</scope>
    <source>
        <strain evidence="19 21">OT19</strain>
        <plasmid evidence="19 21">plas1</plasmid>
    </source>
</reference>
<keyword evidence="5" id="KW-1134">Transmembrane beta strand</keyword>
<keyword evidence="18" id="KW-0614">Plasmid</keyword>
<feature type="binding site" description="in dimeric form" evidence="16">
    <location>
        <position position="254"/>
    </location>
    <ligand>
        <name>Ca(2+)</name>
        <dbReference type="ChEBI" id="CHEBI:29108"/>
        <label>1</label>
    </ligand>
</feature>
<evidence type="ECO:0000313" key="19">
    <source>
        <dbReference type="EMBL" id="QNE07632.1"/>
    </source>
</evidence>
<dbReference type="PANTHER" id="PTHR40457:SF1">
    <property type="entry name" value="PHOSPHOLIPASE A1"/>
    <property type="match status" value="1"/>
</dbReference>
<evidence type="ECO:0000256" key="11">
    <source>
        <dbReference type="ARBA" id="ARBA00022963"/>
    </source>
</evidence>
<evidence type="ECO:0000256" key="4">
    <source>
        <dbReference type="ARBA" id="ARBA00011702"/>
    </source>
</evidence>
<dbReference type="PANTHER" id="PTHR40457">
    <property type="entry name" value="PHOSPHOLIPASE A1"/>
    <property type="match status" value="1"/>
</dbReference>
<dbReference type="Proteomes" id="UP000515297">
    <property type="component" value="Plasmid plas1"/>
</dbReference>
<protein>
    <recommendedName>
        <fullName evidence="17">Phospholipase A1</fullName>
        <ecNumber evidence="17">3.1.1.32</ecNumber>
        <ecNumber evidence="17">3.1.1.4</ecNumber>
    </recommendedName>
    <alternativeName>
        <fullName evidence="17">Phosphatidylcholine 1-acylhydrolase</fullName>
    </alternativeName>
</protein>
<name>A0A1Z1FH17_9SPHN</name>
<reference evidence="18 20" key="1">
    <citation type="submission" date="2017-01" db="EMBL/GenBank/DDBJ databases">
        <title>Complete genome sequence of esterase-producing bacterium Croceicoccus marinus E4A9.</title>
        <authorList>
            <person name="Wu Y.-H."/>
            <person name="Cheng H."/>
            <person name="Xu L."/>
            <person name="Huo Y.-Y."/>
            <person name="Wang C.-S."/>
            <person name="Xu X.-W."/>
        </authorList>
    </citation>
    <scope>NUCLEOTIDE SEQUENCE [LARGE SCALE GENOMIC DNA]</scope>
    <source>
        <strain evidence="18 20">E4A9</strain>
        <plasmid evidence="18">pCME4A9I</plasmid>
        <plasmid evidence="20">Plasmid pcme4a9i</plasmid>
    </source>
</reference>
<dbReference type="Pfam" id="PF02253">
    <property type="entry name" value="PLA1"/>
    <property type="match status" value="1"/>
</dbReference>
<evidence type="ECO:0000313" key="20">
    <source>
        <dbReference type="Proteomes" id="UP000195807"/>
    </source>
</evidence>
<dbReference type="SUPFAM" id="SSF56931">
    <property type="entry name" value="Outer membrane phospholipase A (OMPLA)"/>
    <property type="match status" value="1"/>
</dbReference>
<feature type="binding site" description="in dimeric form" evidence="16">
    <location>
        <position position="295"/>
    </location>
    <ligand>
        <name>Ca(2+)</name>
        <dbReference type="ChEBI" id="CHEBI:29108"/>
        <label>1</label>
    </ligand>
</feature>
<comment type="similarity">
    <text evidence="3 17">Belongs to the phospholipase A1 family.</text>
</comment>
<evidence type="ECO:0000256" key="6">
    <source>
        <dbReference type="ARBA" id="ARBA00022692"/>
    </source>
</evidence>
<evidence type="ECO:0000256" key="8">
    <source>
        <dbReference type="ARBA" id="ARBA00022729"/>
    </source>
</evidence>
<evidence type="ECO:0000313" key="18">
    <source>
        <dbReference type="EMBL" id="ARU18023.1"/>
    </source>
</evidence>
<dbReference type="Proteomes" id="UP000195807">
    <property type="component" value="Plasmid pCME4A9I"/>
</dbReference>
<organism evidence="18 20">
    <name type="scientific">Croceicoccus marinus</name>
    <dbReference type="NCBI Taxonomy" id="450378"/>
    <lineage>
        <taxon>Bacteria</taxon>
        <taxon>Pseudomonadati</taxon>
        <taxon>Pseudomonadota</taxon>
        <taxon>Alphaproteobacteria</taxon>
        <taxon>Sphingomonadales</taxon>
        <taxon>Erythrobacteraceae</taxon>
        <taxon>Croceicoccus</taxon>
    </lineage>
</organism>
<dbReference type="AlphaFoldDB" id="A0A1Z1FH17"/>
<evidence type="ECO:0000256" key="12">
    <source>
        <dbReference type="ARBA" id="ARBA00023098"/>
    </source>
</evidence>
<dbReference type="KEGG" id="cman:A9D14_17115"/>
<geneLocation type="plasmid" evidence="20">
    <name>pcme4a9i</name>
</geneLocation>
<dbReference type="EC" id="3.1.1.4" evidence="17"/>
<comment type="catalytic activity">
    <reaction evidence="2 17">
        <text>a 1,2-diacyl-sn-glycero-3-phosphocholine + H2O = a 1-acyl-sn-glycero-3-phosphocholine + a fatty acid + H(+)</text>
        <dbReference type="Rhea" id="RHEA:15801"/>
        <dbReference type="ChEBI" id="CHEBI:15377"/>
        <dbReference type="ChEBI" id="CHEBI:15378"/>
        <dbReference type="ChEBI" id="CHEBI:28868"/>
        <dbReference type="ChEBI" id="CHEBI:57643"/>
        <dbReference type="ChEBI" id="CHEBI:58168"/>
        <dbReference type="EC" id="3.1.1.4"/>
    </reaction>
</comment>
<dbReference type="InterPro" id="IPR036541">
    <property type="entry name" value="PLipase_A1_sf"/>
</dbReference>
<feature type="active site" description="Nucleophile" evidence="15">
    <location>
        <position position="251"/>
    </location>
</feature>
<comment type="catalytic activity">
    <reaction evidence="1 17">
        <text>a 1,2-diacyl-sn-glycero-3-phosphocholine + H2O = a 2-acyl-sn-glycero-3-phosphocholine + a fatty acid + H(+)</text>
        <dbReference type="Rhea" id="RHEA:18689"/>
        <dbReference type="ChEBI" id="CHEBI:15377"/>
        <dbReference type="ChEBI" id="CHEBI:15378"/>
        <dbReference type="ChEBI" id="CHEBI:28868"/>
        <dbReference type="ChEBI" id="CHEBI:57643"/>
        <dbReference type="ChEBI" id="CHEBI:57875"/>
        <dbReference type="EC" id="3.1.1.32"/>
    </reaction>
</comment>
<dbReference type="GO" id="GO:0016042">
    <property type="term" value="P:lipid catabolic process"/>
    <property type="evidence" value="ECO:0007669"/>
    <property type="project" value="UniProtKB-KW"/>
</dbReference>
<evidence type="ECO:0000256" key="16">
    <source>
        <dbReference type="PIRSR" id="PIRSR603187-2"/>
    </source>
</evidence>
<evidence type="ECO:0000256" key="7">
    <source>
        <dbReference type="ARBA" id="ARBA00022723"/>
    </source>
</evidence>
<dbReference type="GO" id="GO:0009279">
    <property type="term" value="C:cell outer membrane"/>
    <property type="evidence" value="ECO:0007669"/>
    <property type="project" value="UniProtKB-SubCell"/>
</dbReference>
<dbReference type="OrthoDB" id="188433at2"/>
<geneLocation type="plasmid" evidence="18">
    <name>pCME4A9I</name>
</geneLocation>
<dbReference type="GO" id="GO:0008970">
    <property type="term" value="F:phospholipase A1 activity"/>
    <property type="evidence" value="ECO:0007669"/>
    <property type="project" value="UniProtKB-EC"/>
</dbReference>
<geneLocation type="plasmid" evidence="19 21">
    <name>plas1</name>
</geneLocation>
<evidence type="ECO:0000256" key="9">
    <source>
        <dbReference type="ARBA" id="ARBA00022801"/>
    </source>
</evidence>
<feature type="active site" description="Proton acceptor" evidence="15">
    <location>
        <position position="249"/>
    </location>
</feature>
<evidence type="ECO:0000256" key="14">
    <source>
        <dbReference type="ARBA" id="ARBA00023237"/>
    </source>
</evidence>
<evidence type="ECO:0000256" key="10">
    <source>
        <dbReference type="ARBA" id="ARBA00022837"/>
    </source>
</evidence>
<keyword evidence="8" id="KW-0732">Signal</keyword>
<dbReference type="EC" id="3.1.1.32" evidence="17"/>
<keyword evidence="20" id="KW-1185">Reference proteome</keyword>
<evidence type="ECO:0000256" key="17">
    <source>
        <dbReference type="RuleBase" id="RU366027"/>
    </source>
</evidence>
<dbReference type="EMBL" id="CP060053">
    <property type="protein sequence ID" value="QNE07632.1"/>
    <property type="molecule type" value="Genomic_DNA"/>
</dbReference>
<evidence type="ECO:0000256" key="3">
    <source>
        <dbReference type="ARBA" id="ARBA00010525"/>
    </source>
</evidence>
<evidence type="ECO:0000256" key="1">
    <source>
        <dbReference type="ARBA" id="ARBA00000111"/>
    </source>
</evidence>
<keyword evidence="10 16" id="KW-0106">Calcium</keyword>